<dbReference type="PIRSF" id="PIRSF000478">
    <property type="entry name" value="TP_PyNP"/>
    <property type="match status" value="1"/>
</dbReference>
<keyword evidence="7" id="KW-1185">Reference proteome</keyword>
<comment type="similarity">
    <text evidence="1">Belongs to the thymidine/pyrimidine-nucleoside phosphorylase family.</text>
</comment>
<dbReference type="EC" id="2.4.2.4" evidence="6"/>
<evidence type="ECO:0000256" key="2">
    <source>
        <dbReference type="ARBA" id="ARBA00011738"/>
    </source>
</evidence>
<dbReference type="Gene3D" id="3.40.1030.10">
    <property type="entry name" value="Nucleoside phosphorylase/phosphoribosyltransferase catalytic domain"/>
    <property type="match status" value="1"/>
</dbReference>
<dbReference type="InterPro" id="IPR000312">
    <property type="entry name" value="Glycosyl_Trfase_fam3"/>
</dbReference>
<accession>A0ABV6YW15</accession>
<dbReference type="GO" id="GO:0009032">
    <property type="term" value="F:thymidine phosphorylase activity"/>
    <property type="evidence" value="ECO:0007669"/>
    <property type="project" value="UniProtKB-EC"/>
</dbReference>
<sequence>MLPYEIILKKRNGYPLNRSEIKDFIQGFVRNTIPDYQMSAFLMAVYFKGMTAEETAFLTQEMVNTGGVLHPAPGKITVDKHSTGGVGDKVSIPLIPLLACCGAVVPMISGRGLGHTGGTLDKIESIPGFKTDLSEKEFLAQTDNIGMALAAQTDRLVPADKKMYALRDVTATVDSIPLIIASIMSKKIAEGVAYLILDIKTGRGAFMKEFDQASSLAHKMVRIGSNLGMKVKAVISDMNQPLGFAVGNALEINESLDLLRDQGPPDLVSLTVVLGSHLLLLAGLVQSAAEGEQLLKEKISSGQGLKKFRQLIEAQGGDWTCLNQNGHLKTARHRFSVAASRDGYIASLDPVKIGFATTLLGGGRRKVDDVLDHEVGIMLKAKQGDAVVEGDVLAEIYYNNENCLENALPNIESAIQIVTHSVEKQPLIKKIIEPVS</sequence>
<dbReference type="Proteomes" id="UP001594351">
    <property type="component" value="Unassembled WGS sequence"/>
</dbReference>
<comment type="subunit">
    <text evidence="2">Homodimer.</text>
</comment>
<feature type="domain" description="Pyrimidine nucleoside phosphorylase C-terminal" evidence="5">
    <location>
        <begin position="344"/>
        <end position="418"/>
    </location>
</feature>
<dbReference type="Pfam" id="PF07831">
    <property type="entry name" value="PYNP_C"/>
    <property type="match status" value="1"/>
</dbReference>
<dbReference type="PANTHER" id="PTHR10515">
    <property type="entry name" value="THYMIDINE PHOSPHORYLASE"/>
    <property type="match status" value="1"/>
</dbReference>
<dbReference type="Pfam" id="PF00591">
    <property type="entry name" value="Glycos_transf_3"/>
    <property type="match status" value="1"/>
</dbReference>
<dbReference type="EMBL" id="JBHPBY010000095">
    <property type="protein sequence ID" value="MFC1850373.1"/>
    <property type="molecule type" value="Genomic_DNA"/>
</dbReference>
<dbReference type="Gene3D" id="1.20.970.10">
    <property type="entry name" value="Transferase, Pyrimidine Nucleoside Phosphorylase, Chain C"/>
    <property type="match status" value="1"/>
</dbReference>
<dbReference type="SUPFAM" id="SSF52418">
    <property type="entry name" value="Nucleoside phosphorylase/phosphoribosyltransferase catalytic domain"/>
    <property type="match status" value="1"/>
</dbReference>
<organism evidence="6 7">
    <name type="scientific">candidate division CSSED10-310 bacterium</name>
    <dbReference type="NCBI Taxonomy" id="2855610"/>
    <lineage>
        <taxon>Bacteria</taxon>
        <taxon>Bacteria division CSSED10-310</taxon>
    </lineage>
</organism>
<dbReference type="NCBIfam" id="NF004490">
    <property type="entry name" value="PRK05820.1"/>
    <property type="match status" value="1"/>
</dbReference>
<dbReference type="InterPro" id="IPR013102">
    <property type="entry name" value="PYNP_C"/>
</dbReference>
<dbReference type="Pfam" id="PF02885">
    <property type="entry name" value="Glycos_trans_3N"/>
    <property type="match status" value="1"/>
</dbReference>
<keyword evidence="3 6" id="KW-0328">Glycosyltransferase</keyword>
<dbReference type="NCBIfam" id="TIGR02644">
    <property type="entry name" value="Y_phosphoryl"/>
    <property type="match status" value="1"/>
</dbReference>
<evidence type="ECO:0000259" key="5">
    <source>
        <dbReference type="SMART" id="SM00941"/>
    </source>
</evidence>
<dbReference type="InterPro" id="IPR018090">
    <property type="entry name" value="Pyrmidine_PPas_bac/euk"/>
</dbReference>
<dbReference type="InterPro" id="IPR036566">
    <property type="entry name" value="PYNP-like_C_sf"/>
</dbReference>
<comment type="caution">
    <text evidence="6">The sequence shown here is derived from an EMBL/GenBank/DDBJ whole genome shotgun (WGS) entry which is preliminary data.</text>
</comment>
<keyword evidence="4 6" id="KW-0808">Transferase</keyword>
<dbReference type="Gene3D" id="3.90.1170.30">
    <property type="entry name" value="Pyrimidine nucleoside phosphorylase-like, C-terminal domain"/>
    <property type="match status" value="1"/>
</dbReference>
<dbReference type="PROSITE" id="PS00647">
    <property type="entry name" value="THYMID_PHOSPHORYLASE"/>
    <property type="match status" value="1"/>
</dbReference>
<dbReference type="InterPro" id="IPR000053">
    <property type="entry name" value="Thymidine/pyrmidine_PPase"/>
</dbReference>
<proteinExistence type="inferred from homology"/>
<protein>
    <submittedName>
        <fullName evidence="6">Thymidine phosphorylase</fullName>
        <ecNumber evidence="6">2.4.2.4</ecNumber>
    </submittedName>
</protein>
<evidence type="ECO:0000256" key="3">
    <source>
        <dbReference type="ARBA" id="ARBA00022676"/>
    </source>
</evidence>
<reference evidence="6 7" key="1">
    <citation type="submission" date="2024-09" db="EMBL/GenBank/DDBJ databases">
        <title>Laminarin stimulates single cell rates of sulfate reduction while oxygen inhibits transcriptomic activity in coastal marine sediment.</title>
        <authorList>
            <person name="Lindsay M."/>
            <person name="Orcutt B."/>
            <person name="Emerson D."/>
            <person name="Stepanauskas R."/>
            <person name="D'Angelo T."/>
        </authorList>
    </citation>
    <scope>NUCLEOTIDE SEQUENCE [LARGE SCALE GENOMIC DNA]</scope>
    <source>
        <strain evidence="6">SAG AM-311-K15</strain>
    </source>
</reference>
<evidence type="ECO:0000256" key="1">
    <source>
        <dbReference type="ARBA" id="ARBA00006915"/>
    </source>
</evidence>
<name>A0ABV6YW15_UNCC1</name>
<gene>
    <name evidence="6" type="ORF">ACFL27_09305</name>
</gene>
<evidence type="ECO:0000256" key="4">
    <source>
        <dbReference type="ARBA" id="ARBA00022679"/>
    </source>
</evidence>
<evidence type="ECO:0000313" key="7">
    <source>
        <dbReference type="Proteomes" id="UP001594351"/>
    </source>
</evidence>
<dbReference type="InterPro" id="IPR017872">
    <property type="entry name" value="Pyrmidine_PPase_CS"/>
</dbReference>
<dbReference type="InterPro" id="IPR035902">
    <property type="entry name" value="Nuc_phospho_transferase"/>
</dbReference>
<dbReference type="SUPFAM" id="SSF47648">
    <property type="entry name" value="Nucleoside phosphorylase/phosphoribosyltransferase N-terminal domain"/>
    <property type="match status" value="1"/>
</dbReference>
<evidence type="ECO:0000313" key="6">
    <source>
        <dbReference type="EMBL" id="MFC1850373.1"/>
    </source>
</evidence>
<dbReference type="PANTHER" id="PTHR10515:SF0">
    <property type="entry name" value="THYMIDINE PHOSPHORYLASE"/>
    <property type="match status" value="1"/>
</dbReference>
<dbReference type="SMART" id="SM00941">
    <property type="entry name" value="PYNP_C"/>
    <property type="match status" value="1"/>
</dbReference>
<dbReference type="InterPro" id="IPR017459">
    <property type="entry name" value="Glycosyl_Trfase_fam3_N_dom"/>
</dbReference>
<dbReference type="InterPro" id="IPR036320">
    <property type="entry name" value="Glycosyl_Trfase_fam3_N_dom_sf"/>
</dbReference>
<dbReference type="SUPFAM" id="SSF54680">
    <property type="entry name" value="Pyrimidine nucleoside phosphorylase C-terminal domain"/>
    <property type="match status" value="1"/>
</dbReference>